<dbReference type="InterPro" id="IPR011990">
    <property type="entry name" value="TPR-like_helical_dom_sf"/>
</dbReference>
<comment type="caution">
    <text evidence="2">The sequence shown here is derived from an EMBL/GenBank/DDBJ whole genome shotgun (WGS) entry which is preliminary data.</text>
</comment>
<protein>
    <submittedName>
        <fullName evidence="2">Tetratricopeptide repeat protein</fullName>
    </submittedName>
</protein>
<feature type="compositionally biased region" description="Basic and acidic residues" evidence="1">
    <location>
        <begin position="282"/>
        <end position="308"/>
    </location>
</feature>
<dbReference type="SUPFAM" id="SSF48452">
    <property type="entry name" value="TPR-like"/>
    <property type="match status" value="1"/>
</dbReference>
<proteinExistence type="predicted"/>
<sequence>MTGWSQGAGHRARVKSSLVEARGAMTLGLYGRAKRAIARAIALGWRTSSAYRDLAVACAAEGEWDHARRAMALGWSFARSAQDAFTLLRVSGEIAFRRGDYPGAVTAWQQALALRPEWDRGWYRLGLASAYSGAYRTAEMAFRTCARGGKGDDWVLPAVCAYLASMPRVAASHLHLAVRQGVSTPRHARALGALAVALGEQQLALNWAQECASDARFAPIEHEVRALLAWLEGDMAASACLAKKAVMAGGQHHALVYLAMEAGNRGAGFHGHHGQASSTMDAQEHRTNRGRECDASGMDHRGFGDDGA</sequence>
<keyword evidence="3" id="KW-1185">Reference proteome</keyword>
<name>A0ABS0F2C5_9BACL</name>
<dbReference type="RefSeq" id="WP_067850674.1">
    <property type="nucleotide sequence ID" value="NZ_JADPKZ010000036.1"/>
</dbReference>
<accession>A0ABS0F2C5</accession>
<feature type="region of interest" description="Disordered" evidence="1">
    <location>
        <begin position="268"/>
        <end position="308"/>
    </location>
</feature>
<gene>
    <name evidence="2" type="ORF">IW967_06110</name>
</gene>
<reference evidence="2 3" key="1">
    <citation type="submission" date="2020-11" db="EMBL/GenBank/DDBJ databases">
        <title>Genomic insight of Alicyclobacillus mali FL 18 reveals a new arsenic-resistant strain, with potential in environmental biotechnology.</title>
        <authorList>
            <person name="Fiorentino G."/>
            <person name="Gallo G."/>
            <person name="Aulitto M."/>
        </authorList>
    </citation>
    <scope>NUCLEOTIDE SEQUENCE [LARGE SCALE GENOMIC DNA]</scope>
    <source>
        <strain evidence="2 3">FL 18</strain>
    </source>
</reference>
<dbReference type="Pfam" id="PF13414">
    <property type="entry name" value="TPR_11"/>
    <property type="match status" value="1"/>
</dbReference>
<organism evidence="2 3">
    <name type="scientific">Alicyclobacillus mali</name>
    <name type="common">ex Roth et al. 2021</name>
    <dbReference type="NCBI Taxonomy" id="1123961"/>
    <lineage>
        <taxon>Bacteria</taxon>
        <taxon>Bacillati</taxon>
        <taxon>Bacillota</taxon>
        <taxon>Bacilli</taxon>
        <taxon>Bacillales</taxon>
        <taxon>Alicyclobacillaceae</taxon>
        <taxon>Alicyclobacillus</taxon>
    </lineage>
</organism>
<evidence type="ECO:0000256" key="1">
    <source>
        <dbReference type="SAM" id="MobiDB-lite"/>
    </source>
</evidence>
<dbReference type="EMBL" id="JADPKZ010000036">
    <property type="protein sequence ID" value="MBF8377448.1"/>
    <property type="molecule type" value="Genomic_DNA"/>
</dbReference>
<evidence type="ECO:0000313" key="2">
    <source>
        <dbReference type="EMBL" id="MBF8377448.1"/>
    </source>
</evidence>
<dbReference type="Gene3D" id="1.25.40.10">
    <property type="entry name" value="Tetratricopeptide repeat domain"/>
    <property type="match status" value="1"/>
</dbReference>
<evidence type="ECO:0000313" key="3">
    <source>
        <dbReference type="Proteomes" id="UP000642910"/>
    </source>
</evidence>
<dbReference type="Proteomes" id="UP000642910">
    <property type="component" value="Unassembled WGS sequence"/>
</dbReference>